<dbReference type="GO" id="GO:0051082">
    <property type="term" value="F:unfolded protein binding"/>
    <property type="evidence" value="ECO:0007669"/>
    <property type="project" value="UniProtKB-UniRule"/>
</dbReference>
<organism evidence="8 9">
    <name type="scientific">Halocynthiibacter halioticoli</name>
    <dbReference type="NCBI Taxonomy" id="2986804"/>
    <lineage>
        <taxon>Bacteria</taxon>
        <taxon>Pseudomonadati</taxon>
        <taxon>Pseudomonadota</taxon>
        <taxon>Alphaproteobacteria</taxon>
        <taxon>Rhodobacterales</taxon>
        <taxon>Paracoccaceae</taxon>
        <taxon>Halocynthiibacter</taxon>
    </lineage>
</organism>
<dbReference type="GO" id="GO:0019627">
    <property type="term" value="P:urea metabolic process"/>
    <property type="evidence" value="ECO:0007669"/>
    <property type="project" value="InterPro"/>
</dbReference>
<dbReference type="InterPro" id="IPR004029">
    <property type="entry name" value="UreE_N"/>
</dbReference>
<keyword evidence="3 5" id="KW-0533">Nickel</keyword>
<dbReference type="InterPro" id="IPR007864">
    <property type="entry name" value="UreE_C_dom"/>
</dbReference>
<evidence type="ECO:0000256" key="1">
    <source>
        <dbReference type="ARBA" id="ARBA00004496"/>
    </source>
</evidence>
<evidence type="ECO:0000259" key="7">
    <source>
        <dbReference type="SMART" id="SM00988"/>
    </source>
</evidence>
<dbReference type="Proteomes" id="UP001208041">
    <property type="component" value="Unassembled WGS sequence"/>
</dbReference>
<dbReference type="GO" id="GO:0006457">
    <property type="term" value="P:protein folding"/>
    <property type="evidence" value="ECO:0007669"/>
    <property type="project" value="InterPro"/>
</dbReference>
<dbReference type="InterPro" id="IPR012406">
    <property type="entry name" value="UreE"/>
</dbReference>
<reference evidence="8" key="1">
    <citation type="submission" date="2022-10" db="EMBL/GenBank/DDBJ databases">
        <authorList>
            <person name="Yue Y."/>
        </authorList>
    </citation>
    <scope>NUCLEOTIDE SEQUENCE</scope>
    <source>
        <strain evidence="8">Z654</strain>
    </source>
</reference>
<dbReference type="GO" id="GO:0016151">
    <property type="term" value="F:nickel cation binding"/>
    <property type="evidence" value="ECO:0007669"/>
    <property type="project" value="UniProtKB-UniRule"/>
</dbReference>
<evidence type="ECO:0000256" key="4">
    <source>
        <dbReference type="ARBA" id="ARBA00023186"/>
    </source>
</evidence>
<evidence type="ECO:0000256" key="6">
    <source>
        <dbReference type="SAM" id="MobiDB-lite"/>
    </source>
</evidence>
<accession>A0AAE3LRN9</accession>
<dbReference type="EMBL" id="JAOYFC010000002">
    <property type="protein sequence ID" value="MCV6824654.1"/>
    <property type="molecule type" value="Genomic_DNA"/>
</dbReference>
<name>A0AAE3LRN9_9RHOB</name>
<comment type="subcellular location">
    <subcellularLocation>
        <location evidence="1 5">Cytoplasm</location>
    </subcellularLocation>
</comment>
<feature type="domain" description="UreE urease accessory N-terminal" evidence="7">
    <location>
        <begin position="17"/>
        <end position="78"/>
    </location>
</feature>
<dbReference type="AlphaFoldDB" id="A0AAE3LRN9"/>
<dbReference type="SUPFAM" id="SSF69287">
    <property type="entry name" value="Urease metallochaperone UreE, N-terminal domain"/>
    <property type="match status" value="1"/>
</dbReference>
<dbReference type="HAMAP" id="MF_00822">
    <property type="entry name" value="UreE"/>
    <property type="match status" value="1"/>
</dbReference>
<feature type="compositionally biased region" description="Basic residues" evidence="6">
    <location>
        <begin position="175"/>
        <end position="189"/>
    </location>
</feature>
<keyword evidence="9" id="KW-1185">Reference proteome</keyword>
<dbReference type="Gene3D" id="2.60.260.20">
    <property type="entry name" value="Urease metallochaperone UreE, N-terminal domain"/>
    <property type="match status" value="1"/>
</dbReference>
<dbReference type="SUPFAM" id="SSF69737">
    <property type="entry name" value="Urease metallochaperone UreE, C-terminal domain"/>
    <property type="match status" value="1"/>
</dbReference>
<feature type="compositionally biased region" description="Basic and acidic residues" evidence="6">
    <location>
        <begin position="160"/>
        <end position="174"/>
    </location>
</feature>
<evidence type="ECO:0000256" key="5">
    <source>
        <dbReference type="HAMAP-Rule" id="MF_00822"/>
    </source>
</evidence>
<dbReference type="Gene3D" id="3.30.70.790">
    <property type="entry name" value="UreE, C-terminal domain"/>
    <property type="match status" value="1"/>
</dbReference>
<dbReference type="Pfam" id="PF05194">
    <property type="entry name" value="UreE_C"/>
    <property type="match status" value="1"/>
</dbReference>
<comment type="function">
    <text evidence="5">Involved in urease metallocenter assembly. Binds nickel. Probably functions as a nickel donor during metallocenter assembly.</text>
</comment>
<protein>
    <recommendedName>
        <fullName evidence="5">Urease accessory protein UreE</fullName>
    </recommendedName>
</protein>
<evidence type="ECO:0000313" key="8">
    <source>
        <dbReference type="EMBL" id="MCV6824654.1"/>
    </source>
</evidence>
<evidence type="ECO:0000256" key="2">
    <source>
        <dbReference type="ARBA" id="ARBA00022490"/>
    </source>
</evidence>
<dbReference type="GO" id="GO:0065003">
    <property type="term" value="P:protein-containing complex assembly"/>
    <property type="evidence" value="ECO:0007669"/>
    <property type="project" value="InterPro"/>
</dbReference>
<keyword evidence="2 5" id="KW-0963">Cytoplasm</keyword>
<evidence type="ECO:0000256" key="3">
    <source>
        <dbReference type="ARBA" id="ARBA00022596"/>
    </source>
</evidence>
<dbReference type="RefSeq" id="WP_263953512.1">
    <property type="nucleotide sequence ID" value="NZ_JAOYFC010000002.1"/>
</dbReference>
<feature type="region of interest" description="Disordered" evidence="6">
    <location>
        <begin position="149"/>
        <end position="195"/>
    </location>
</feature>
<gene>
    <name evidence="5" type="primary">ureE</name>
    <name evidence="8" type="ORF">OH136_08810</name>
</gene>
<dbReference type="SMART" id="SM00988">
    <property type="entry name" value="UreE_N"/>
    <property type="match status" value="1"/>
</dbReference>
<sequence length="195" mass="22203">MSAPLHQPKFSPTKCYRFERSKGENVPFDDIVELPYEGRLLRRKRLITTDGETVLLDLPEVTNLDHNDILILEDGRRVAVKAASEQLLAVSGADLPRLAWHIGNRHTPCQIEKARLLILYDHVLADMLRQLGATLDEVTEPFTPEGGAYGYGRTFGHSHGPADHAHEHDHSHDHRHDHKHDHHHHHGHSNKKDET</sequence>
<dbReference type="GO" id="GO:0005737">
    <property type="term" value="C:cytoplasm"/>
    <property type="evidence" value="ECO:0007669"/>
    <property type="project" value="UniProtKB-SubCell"/>
</dbReference>
<dbReference type="CDD" id="cd00571">
    <property type="entry name" value="UreE"/>
    <property type="match status" value="1"/>
</dbReference>
<evidence type="ECO:0000313" key="9">
    <source>
        <dbReference type="Proteomes" id="UP001208041"/>
    </source>
</evidence>
<proteinExistence type="inferred from homology"/>
<dbReference type="InterPro" id="IPR036118">
    <property type="entry name" value="UreE_N_sf"/>
</dbReference>
<dbReference type="Pfam" id="PF02814">
    <property type="entry name" value="UreE_N"/>
    <property type="match status" value="1"/>
</dbReference>
<comment type="similarity">
    <text evidence="5">Belongs to the UreE family.</text>
</comment>
<comment type="caution">
    <text evidence="8">The sequence shown here is derived from an EMBL/GenBank/DDBJ whole genome shotgun (WGS) entry which is preliminary data.</text>
</comment>
<keyword evidence="4 5" id="KW-0143">Chaperone</keyword>